<protein>
    <submittedName>
        <fullName evidence="2">Uncharacterized protein</fullName>
    </submittedName>
</protein>
<keyword evidence="1" id="KW-1133">Transmembrane helix</keyword>
<dbReference type="Proteomes" id="UP000003656">
    <property type="component" value="Unassembled WGS sequence"/>
</dbReference>
<organism evidence="2 3">
    <name type="scientific">Bifidobacterium gallicum DSM 20093 = LMG 11596</name>
    <dbReference type="NCBI Taxonomy" id="561180"/>
    <lineage>
        <taxon>Bacteria</taxon>
        <taxon>Bacillati</taxon>
        <taxon>Actinomycetota</taxon>
        <taxon>Actinomycetes</taxon>
        <taxon>Bifidobacteriales</taxon>
        <taxon>Bifidobacteriaceae</taxon>
        <taxon>Bifidobacterium</taxon>
    </lineage>
</organism>
<gene>
    <name evidence="2" type="ORF">BIFGAL_04478</name>
</gene>
<accession>D1NX70</accession>
<keyword evidence="1" id="KW-0472">Membrane</keyword>
<evidence type="ECO:0000256" key="1">
    <source>
        <dbReference type="SAM" id="Phobius"/>
    </source>
</evidence>
<evidence type="ECO:0000313" key="3">
    <source>
        <dbReference type="Proteomes" id="UP000003656"/>
    </source>
</evidence>
<name>D1NX70_9BIFI</name>
<proteinExistence type="predicted"/>
<keyword evidence="1" id="KW-0812">Transmembrane</keyword>
<dbReference type="AlphaFoldDB" id="D1NX70"/>
<feature type="transmembrane region" description="Helical" evidence="1">
    <location>
        <begin position="6"/>
        <end position="32"/>
    </location>
</feature>
<evidence type="ECO:0000313" key="2">
    <source>
        <dbReference type="EMBL" id="EFA22021.1"/>
    </source>
</evidence>
<comment type="caution">
    <text evidence="2">The sequence shown here is derived from an EMBL/GenBank/DDBJ whole genome shotgun (WGS) entry which is preliminary data.</text>
</comment>
<reference evidence="2 3" key="1">
    <citation type="submission" date="2009-11" db="EMBL/GenBank/DDBJ databases">
        <authorList>
            <person name="Weinstock G."/>
            <person name="Sodergren E."/>
            <person name="Clifton S."/>
            <person name="Fulton L."/>
            <person name="Fulton B."/>
            <person name="Courtney L."/>
            <person name="Fronick C."/>
            <person name="Harrison M."/>
            <person name="Strong C."/>
            <person name="Farmer C."/>
            <person name="Delahaunty K."/>
            <person name="Markovic C."/>
            <person name="Hall O."/>
            <person name="Minx P."/>
            <person name="Tomlinson C."/>
            <person name="Mitreva M."/>
            <person name="Nelson J."/>
            <person name="Hou S."/>
            <person name="Wollam A."/>
            <person name="Pepin K.H."/>
            <person name="Johnson M."/>
            <person name="Bhonagiri V."/>
            <person name="Nash W.E."/>
            <person name="Warren W."/>
            <person name="Chinwalla A."/>
            <person name="Mardis E.R."/>
            <person name="Wilson R.K."/>
        </authorList>
    </citation>
    <scope>NUCLEOTIDE SEQUENCE [LARGE SCALE GENOMIC DNA]</scope>
    <source>
        <strain evidence="2 3">DSM 20093</strain>
    </source>
</reference>
<sequence length="48" mass="5647">MNQVGFFKLLSVVILMHIILPAIVSLIIYYFVRKIGWIKDGDMKLDFF</sequence>
<dbReference type="EMBL" id="ABXB03000025">
    <property type="protein sequence ID" value="EFA22021.1"/>
    <property type="molecule type" value="Genomic_DNA"/>
</dbReference>